<dbReference type="RefSeq" id="XP_020070707.1">
    <property type="nucleotide sequence ID" value="XM_020213168.1"/>
</dbReference>
<proteinExistence type="predicted"/>
<dbReference type="AlphaFoldDB" id="A0A1E4S2D5"/>
<dbReference type="SUPFAM" id="SSF64356">
    <property type="entry name" value="SNARE-like"/>
    <property type="match status" value="1"/>
</dbReference>
<dbReference type="Gene3D" id="3.30.450.70">
    <property type="match status" value="1"/>
</dbReference>
<dbReference type="InterPro" id="IPR011012">
    <property type="entry name" value="Longin-like_dom_sf"/>
</dbReference>
<name>A0A1E4S2D5_CYBJN</name>
<accession>A0A1E4S2D5</accession>
<dbReference type="InterPro" id="IPR006722">
    <property type="entry name" value="Sedlin"/>
</dbReference>
<dbReference type="STRING" id="983966.A0A1E4S2D5"/>
<dbReference type="OMA" id="RYMNQFI"/>
<dbReference type="GO" id="GO:0005737">
    <property type="term" value="C:cytoplasm"/>
    <property type="evidence" value="ECO:0007669"/>
    <property type="project" value="GOC"/>
</dbReference>
<dbReference type="Pfam" id="PF04628">
    <property type="entry name" value="Sedlin_N"/>
    <property type="match status" value="1"/>
</dbReference>
<dbReference type="OrthoDB" id="10252102at2759"/>
<organism evidence="1 2">
    <name type="scientific">Cyberlindnera jadinii (strain ATCC 18201 / CBS 1600 / BCRC 20928 / JCM 3617 / NBRC 0987 / NRRL Y-1542)</name>
    <name type="common">Torula yeast</name>
    <name type="synonym">Candida utilis</name>
    <dbReference type="NCBI Taxonomy" id="983966"/>
    <lineage>
        <taxon>Eukaryota</taxon>
        <taxon>Fungi</taxon>
        <taxon>Dikarya</taxon>
        <taxon>Ascomycota</taxon>
        <taxon>Saccharomycotina</taxon>
        <taxon>Saccharomycetes</taxon>
        <taxon>Phaffomycetales</taxon>
        <taxon>Phaffomycetaceae</taxon>
        <taxon>Cyberlindnera</taxon>
    </lineage>
</organism>
<reference evidence="1 2" key="1">
    <citation type="journal article" date="2016" name="Proc. Natl. Acad. Sci. U.S.A.">
        <title>Comparative genomics of biotechnologically important yeasts.</title>
        <authorList>
            <person name="Riley R."/>
            <person name="Haridas S."/>
            <person name="Wolfe K.H."/>
            <person name="Lopes M.R."/>
            <person name="Hittinger C.T."/>
            <person name="Goeker M."/>
            <person name="Salamov A.A."/>
            <person name="Wisecaver J.H."/>
            <person name="Long T.M."/>
            <person name="Calvey C.H."/>
            <person name="Aerts A.L."/>
            <person name="Barry K.W."/>
            <person name="Choi C."/>
            <person name="Clum A."/>
            <person name="Coughlan A.Y."/>
            <person name="Deshpande S."/>
            <person name="Douglass A.P."/>
            <person name="Hanson S.J."/>
            <person name="Klenk H.-P."/>
            <person name="LaButti K.M."/>
            <person name="Lapidus A."/>
            <person name="Lindquist E.A."/>
            <person name="Lipzen A.M."/>
            <person name="Meier-Kolthoff J.P."/>
            <person name="Ohm R.A."/>
            <person name="Otillar R.P."/>
            <person name="Pangilinan J.L."/>
            <person name="Peng Y."/>
            <person name="Rokas A."/>
            <person name="Rosa C.A."/>
            <person name="Scheuner C."/>
            <person name="Sibirny A.A."/>
            <person name="Slot J.C."/>
            <person name="Stielow J.B."/>
            <person name="Sun H."/>
            <person name="Kurtzman C.P."/>
            <person name="Blackwell M."/>
            <person name="Grigoriev I.V."/>
            <person name="Jeffries T.W."/>
        </authorList>
    </citation>
    <scope>NUCLEOTIDE SEQUENCE [LARGE SCALE GENOMIC DNA]</scope>
    <source>
        <strain evidence="2">ATCC 18201 / CBS 1600 / BCRC 20928 / JCM 3617 / NBRC 0987 / NRRL Y-1542</strain>
    </source>
</reference>
<gene>
    <name evidence="1" type="ORF">CYBJADRAFT_139195</name>
</gene>
<sequence>MSYYLALIGTTDNPIYEAEMGTYRQGGDGVPKFSAEMKELNPFIVHAAIDIVEDVQWRSNSLYLKAVDEFYGYYISAFVTPGNIKFLLLHETKNDESIRQFFNDVNDLYVKTVLNPFYNVNDPITSAVFDLKVKQLGKKYL</sequence>
<dbReference type="CDD" id="cd14825">
    <property type="entry name" value="TRAPPC2_sedlin"/>
    <property type="match status" value="1"/>
</dbReference>
<evidence type="ECO:0000313" key="1">
    <source>
        <dbReference type="EMBL" id="ODV73668.1"/>
    </source>
</evidence>
<dbReference type="GO" id="GO:0006888">
    <property type="term" value="P:endoplasmic reticulum to Golgi vesicle-mediated transport"/>
    <property type="evidence" value="ECO:0007669"/>
    <property type="project" value="InterPro"/>
</dbReference>
<dbReference type="PANTHER" id="PTHR12403">
    <property type="entry name" value="TRAFFICKING PROTEIN PARTICLE COMPLEX SUBUNIT 2"/>
    <property type="match status" value="1"/>
</dbReference>
<protein>
    <submittedName>
        <fullName evidence="1">Sedlin</fullName>
    </submittedName>
</protein>
<dbReference type="Proteomes" id="UP000094389">
    <property type="component" value="Unassembled WGS sequence"/>
</dbReference>
<evidence type="ECO:0000313" key="2">
    <source>
        <dbReference type="Proteomes" id="UP000094389"/>
    </source>
</evidence>
<dbReference type="EMBL" id="KV453930">
    <property type="protein sequence ID" value="ODV73668.1"/>
    <property type="molecule type" value="Genomic_DNA"/>
</dbReference>
<keyword evidence="2" id="KW-1185">Reference proteome</keyword>
<dbReference type="GeneID" id="30987564"/>